<evidence type="ECO:0000313" key="4">
    <source>
        <dbReference type="EMBL" id="MTI26499.1"/>
    </source>
</evidence>
<dbReference type="SMART" id="SM00829">
    <property type="entry name" value="PKS_ER"/>
    <property type="match status" value="1"/>
</dbReference>
<dbReference type="Gene3D" id="3.90.180.10">
    <property type="entry name" value="Medium-chain alcohol dehydrogenases, catalytic domain"/>
    <property type="match status" value="1"/>
</dbReference>
<dbReference type="Pfam" id="PF00107">
    <property type="entry name" value="ADH_zinc_N"/>
    <property type="match status" value="1"/>
</dbReference>
<dbReference type="SUPFAM" id="SSF50129">
    <property type="entry name" value="GroES-like"/>
    <property type="match status" value="1"/>
</dbReference>
<evidence type="ECO:0000256" key="2">
    <source>
        <dbReference type="ARBA" id="ARBA00023002"/>
    </source>
</evidence>
<dbReference type="RefSeq" id="WP_155173513.1">
    <property type="nucleotide sequence ID" value="NZ_BAAAFL010000003.1"/>
</dbReference>
<dbReference type="InterPro" id="IPR013149">
    <property type="entry name" value="ADH-like_C"/>
</dbReference>
<dbReference type="Gene3D" id="3.40.50.720">
    <property type="entry name" value="NAD(P)-binding Rossmann-like Domain"/>
    <property type="match status" value="1"/>
</dbReference>
<name>A0ABW9RQP0_9BACT</name>
<gene>
    <name evidence="4" type="ORF">E1163_16185</name>
</gene>
<comment type="caution">
    <text evidence="4">The sequence shown here is derived from an EMBL/GenBank/DDBJ whole genome shotgun (WGS) entry which is preliminary data.</text>
</comment>
<keyword evidence="1" id="KW-0521">NADP</keyword>
<reference evidence="4 5" key="1">
    <citation type="submission" date="2019-02" db="EMBL/GenBank/DDBJ databases">
        <authorList>
            <person name="Goldberg S.R."/>
            <person name="Haltli B.A."/>
            <person name="Correa H."/>
            <person name="Russell K.G."/>
        </authorList>
    </citation>
    <scope>NUCLEOTIDE SEQUENCE [LARGE SCALE GENOMIC DNA]</scope>
    <source>
        <strain evidence="4 5">JCM 16186</strain>
    </source>
</reference>
<keyword evidence="5" id="KW-1185">Reference proteome</keyword>
<keyword evidence="2" id="KW-0560">Oxidoreductase</keyword>
<evidence type="ECO:0000313" key="5">
    <source>
        <dbReference type="Proteomes" id="UP000798808"/>
    </source>
</evidence>
<feature type="domain" description="Enoyl reductase (ER)" evidence="3">
    <location>
        <begin position="11"/>
        <end position="330"/>
    </location>
</feature>
<dbReference type="SUPFAM" id="SSF51735">
    <property type="entry name" value="NAD(P)-binding Rossmann-fold domains"/>
    <property type="match status" value="1"/>
</dbReference>
<dbReference type="PANTHER" id="PTHR48106">
    <property type="entry name" value="QUINONE OXIDOREDUCTASE PIG3-RELATED"/>
    <property type="match status" value="1"/>
</dbReference>
<dbReference type="CDD" id="cd08268">
    <property type="entry name" value="MDR2"/>
    <property type="match status" value="1"/>
</dbReference>
<evidence type="ECO:0000259" key="3">
    <source>
        <dbReference type="SMART" id="SM00829"/>
    </source>
</evidence>
<proteinExistence type="predicted"/>
<protein>
    <submittedName>
        <fullName evidence="4">NADPH:quinone reductase</fullName>
    </submittedName>
</protein>
<evidence type="ECO:0000256" key="1">
    <source>
        <dbReference type="ARBA" id="ARBA00022857"/>
    </source>
</evidence>
<organism evidence="4 5">
    <name type="scientific">Fulvivirga kasyanovii</name>
    <dbReference type="NCBI Taxonomy" id="396812"/>
    <lineage>
        <taxon>Bacteria</taxon>
        <taxon>Pseudomonadati</taxon>
        <taxon>Bacteroidota</taxon>
        <taxon>Cytophagia</taxon>
        <taxon>Cytophagales</taxon>
        <taxon>Fulvivirgaceae</taxon>
        <taxon>Fulvivirga</taxon>
    </lineage>
</organism>
<accession>A0ABW9RQP0</accession>
<dbReference type="InterPro" id="IPR036291">
    <property type="entry name" value="NAD(P)-bd_dom_sf"/>
</dbReference>
<dbReference type="Pfam" id="PF08240">
    <property type="entry name" value="ADH_N"/>
    <property type="match status" value="1"/>
</dbReference>
<dbReference type="Proteomes" id="UP000798808">
    <property type="component" value="Unassembled WGS sequence"/>
</dbReference>
<dbReference type="InterPro" id="IPR013154">
    <property type="entry name" value="ADH-like_N"/>
</dbReference>
<dbReference type="InterPro" id="IPR011032">
    <property type="entry name" value="GroES-like_sf"/>
</dbReference>
<dbReference type="EMBL" id="SMLW01000584">
    <property type="protein sequence ID" value="MTI26499.1"/>
    <property type="molecule type" value="Genomic_DNA"/>
</dbReference>
<sequence>MNRKIVFHETGNSQVLKLSEEKIPVPGQGEVVVAMKAVGLNRADNLFHNGFYLVTPHFPSSLGIEGAGVVHDTAKDVTEFRKGEVVSILPNFDLRNYGVLGDYALVPAGSLMKLPDNFSMVDGASVWMPYFTAYAGLVLKGDLKRRKAPFVVISAASSSVGLAAIQVAKRYHATVIATTRTSDKKSFLLENGADYVIATAEENLGEEIMKITNNRGFDIALDAVAGSFVNQLVMAAAPEASIVIYGALSLEETPYPLLQATAKGLNISSLHVDVNLLKHPPRLEEAKNDIISGFGEGIYNQKIDKSFSFENFREAFEYLEKGDLKGKIIIENFQTSEH</sequence>
<dbReference type="InterPro" id="IPR020843">
    <property type="entry name" value="ER"/>
</dbReference>
<dbReference type="PANTHER" id="PTHR48106:SF5">
    <property type="entry name" value="ZINC-CONTAINING ALCOHOL DEHYDROGENASE"/>
    <property type="match status" value="1"/>
</dbReference>